<keyword evidence="6" id="KW-0645">Protease</keyword>
<evidence type="ECO:0000256" key="9">
    <source>
        <dbReference type="PIRSR" id="PIRSR032067-1"/>
    </source>
</evidence>
<evidence type="ECO:0000256" key="6">
    <source>
        <dbReference type="ARBA" id="ARBA00022670"/>
    </source>
</evidence>
<evidence type="ECO:0000256" key="8">
    <source>
        <dbReference type="ARBA" id="ARBA00022825"/>
    </source>
</evidence>
<protein>
    <recommendedName>
        <fullName evidence="5">Cyanophycinase</fullName>
        <ecNumber evidence="4">3.4.15.6</ecNumber>
    </recommendedName>
</protein>
<dbReference type="Gene3D" id="3.40.50.880">
    <property type="match status" value="1"/>
</dbReference>
<dbReference type="NCBIfam" id="TIGR02069">
    <property type="entry name" value="cyanophycinase"/>
    <property type="match status" value="1"/>
</dbReference>
<dbReference type="EC" id="3.4.15.6" evidence="4"/>
<dbReference type="RefSeq" id="WP_200757391.1">
    <property type="nucleotide sequence ID" value="NZ_AP023366.1"/>
</dbReference>
<keyword evidence="11" id="KW-1185">Reference proteome</keyword>
<evidence type="ECO:0000256" key="4">
    <source>
        <dbReference type="ARBA" id="ARBA00013115"/>
    </source>
</evidence>
<evidence type="ECO:0000256" key="5">
    <source>
        <dbReference type="ARBA" id="ARBA00015719"/>
    </source>
</evidence>
<organism evidence="10 11">
    <name type="scientific">Effusibacillus dendaii</name>
    <dbReference type="NCBI Taxonomy" id="2743772"/>
    <lineage>
        <taxon>Bacteria</taxon>
        <taxon>Bacillati</taxon>
        <taxon>Bacillota</taxon>
        <taxon>Bacilli</taxon>
        <taxon>Bacillales</taxon>
        <taxon>Alicyclobacillaceae</taxon>
        <taxon>Effusibacillus</taxon>
    </lineage>
</organism>
<evidence type="ECO:0000313" key="11">
    <source>
        <dbReference type="Proteomes" id="UP000593802"/>
    </source>
</evidence>
<dbReference type="PANTHER" id="PTHR36175">
    <property type="entry name" value="CYANOPHYCINASE"/>
    <property type="match status" value="1"/>
</dbReference>
<feature type="active site" description="Charge relay system" evidence="9">
    <location>
        <position position="130"/>
    </location>
</feature>
<comment type="function">
    <text evidence="2">Exopeptidase that catalyzes the hydrolytic cleavage of multi-L-arginyl-poly-L-aspartic acid (cyanophycin; a water-insoluble reserve polymer) into aspartate-arginine dipeptides.</text>
</comment>
<dbReference type="KEGG" id="eff:skT53_24050"/>
<proteinExistence type="inferred from homology"/>
<sequence>MSNSRGKLVVIGGAEDKQGECLILREFVRLAGGSNARIVVITVATELPLEVGAQYLEVFDRIGVEDVRTFDVSNRENANAASAAKAIEQATGVFFTGGDQVRITNLLGGTKIDMILHKRHEEGMILAGTSAGASMMSNTMIIEGVPETNPRLGIVEMGPGMEFISGVVIDQHFAQRGRIGRLLSAVAQYPHHLGLGIDENTAVVVDGNEFEVIGSGAVTIIDAGSLIYSNFAELHKNGDLALFGVKLHVLPSDYRFDLQNRAPVLQQNLNKAEKTRS</sequence>
<comment type="similarity">
    <text evidence="3">Belongs to the peptidase S51 family.</text>
</comment>
<dbReference type="PIRSF" id="PIRSF032067">
    <property type="entry name" value="Cyanophycinase"/>
    <property type="match status" value="1"/>
</dbReference>
<dbReference type="Proteomes" id="UP000593802">
    <property type="component" value="Chromosome"/>
</dbReference>
<evidence type="ECO:0000256" key="3">
    <source>
        <dbReference type="ARBA" id="ARBA00006534"/>
    </source>
</evidence>
<dbReference type="PANTHER" id="PTHR36175:SF1">
    <property type="entry name" value="CYANOPHYCINASE"/>
    <property type="match status" value="1"/>
</dbReference>
<evidence type="ECO:0000313" key="10">
    <source>
        <dbReference type="EMBL" id="BCJ87420.1"/>
    </source>
</evidence>
<feature type="active site" description="Charge relay system" evidence="9">
    <location>
        <position position="199"/>
    </location>
</feature>
<dbReference type="Pfam" id="PF03575">
    <property type="entry name" value="Peptidase_S51"/>
    <property type="match status" value="1"/>
</dbReference>
<reference evidence="10 11" key="1">
    <citation type="submission" date="2020-08" db="EMBL/GenBank/DDBJ databases">
        <title>Complete Genome Sequence of Effusibacillus dendaii Strain skT53, Isolated from Farmland soil.</title>
        <authorList>
            <person name="Konishi T."/>
            <person name="Kawasaki H."/>
        </authorList>
    </citation>
    <scope>NUCLEOTIDE SEQUENCE [LARGE SCALE GENOMIC DNA]</scope>
    <source>
        <strain evidence="11">skT53</strain>
    </source>
</reference>
<dbReference type="InterPro" id="IPR029062">
    <property type="entry name" value="Class_I_gatase-like"/>
</dbReference>
<accession>A0A7I8DFS2</accession>
<dbReference type="InterPro" id="IPR011811">
    <property type="entry name" value="Peptidase_S51_cyanophycinase"/>
</dbReference>
<comment type="catalytic activity">
    <reaction evidence="1">
        <text>[L-4-(L-arginin-2-N-yl)aspartate](n) + H2O = [L-4-(L-arginin-2-N-yl)aspartate](n-1) + L-4-(L-arginin-2-N-yl)aspartate</text>
        <dbReference type="Rhea" id="RHEA:12845"/>
        <dbReference type="Rhea" id="RHEA-COMP:13728"/>
        <dbReference type="Rhea" id="RHEA-COMP:13734"/>
        <dbReference type="ChEBI" id="CHEBI:15377"/>
        <dbReference type="ChEBI" id="CHEBI:137986"/>
        <dbReference type="ChEBI" id="CHEBI:137991"/>
        <dbReference type="EC" id="3.4.15.6"/>
    </reaction>
</comment>
<dbReference type="InterPro" id="IPR005320">
    <property type="entry name" value="Peptidase_S51"/>
</dbReference>
<dbReference type="GO" id="GO:0008236">
    <property type="term" value="F:serine-type peptidase activity"/>
    <property type="evidence" value="ECO:0007669"/>
    <property type="project" value="UniProtKB-KW"/>
</dbReference>
<gene>
    <name evidence="10" type="ORF">skT53_24050</name>
</gene>
<dbReference type="GO" id="GO:0006508">
    <property type="term" value="P:proteolysis"/>
    <property type="evidence" value="ECO:0007669"/>
    <property type="project" value="UniProtKB-KW"/>
</dbReference>
<dbReference type="GO" id="GO:0008241">
    <property type="term" value="F:peptidyl-dipeptidase activity"/>
    <property type="evidence" value="ECO:0007669"/>
    <property type="project" value="UniProtKB-EC"/>
</dbReference>
<keyword evidence="8" id="KW-0720">Serine protease</keyword>
<evidence type="ECO:0000256" key="7">
    <source>
        <dbReference type="ARBA" id="ARBA00022801"/>
    </source>
</evidence>
<feature type="active site" description="Charge relay system" evidence="9">
    <location>
        <position position="172"/>
    </location>
</feature>
<dbReference type="CDD" id="cd03145">
    <property type="entry name" value="GAT1_cyanophycinase"/>
    <property type="match status" value="1"/>
</dbReference>
<dbReference type="SUPFAM" id="SSF52317">
    <property type="entry name" value="Class I glutamine amidotransferase-like"/>
    <property type="match status" value="1"/>
</dbReference>
<dbReference type="EMBL" id="AP023366">
    <property type="protein sequence ID" value="BCJ87420.1"/>
    <property type="molecule type" value="Genomic_DNA"/>
</dbReference>
<evidence type="ECO:0000256" key="1">
    <source>
        <dbReference type="ARBA" id="ARBA00001092"/>
    </source>
</evidence>
<dbReference type="AlphaFoldDB" id="A0A7I8DFS2"/>
<evidence type="ECO:0000256" key="2">
    <source>
        <dbReference type="ARBA" id="ARBA00002039"/>
    </source>
</evidence>
<name>A0A7I8DFS2_9BACL</name>
<keyword evidence="7" id="KW-0378">Hydrolase</keyword>